<dbReference type="SUPFAM" id="SSF52283">
    <property type="entry name" value="Formate/glycerate dehydrogenase catalytic domain-like"/>
    <property type="match status" value="1"/>
</dbReference>
<dbReference type="PROSITE" id="PS00671">
    <property type="entry name" value="D_2_HYDROXYACID_DH_3"/>
    <property type="match status" value="1"/>
</dbReference>
<keyword evidence="3" id="KW-0520">NAD</keyword>
<evidence type="ECO:0000259" key="5">
    <source>
        <dbReference type="Pfam" id="PF00389"/>
    </source>
</evidence>
<comment type="similarity">
    <text evidence="1 4">Belongs to the D-isomer specific 2-hydroxyacid dehydrogenase family.</text>
</comment>
<evidence type="ECO:0000313" key="7">
    <source>
        <dbReference type="EMBL" id="SMY05914.1"/>
    </source>
</evidence>
<name>A0A238L930_9RHOB</name>
<organism evidence="7 8">
    <name type="scientific">Flavimaricola marinus</name>
    <dbReference type="NCBI Taxonomy" id="1819565"/>
    <lineage>
        <taxon>Bacteria</taxon>
        <taxon>Pseudomonadati</taxon>
        <taxon>Pseudomonadota</taxon>
        <taxon>Alphaproteobacteria</taxon>
        <taxon>Rhodobacterales</taxon>
        <taxon>Paracoccaceae</taxon>
        <taxon>Flavimaricola</taxon>
    </lineage>
</organism>
<dbReference type="Pfam" id="PF02826">
    <property type="entry name" value="2-Hacid_dh_C"/>
    <property type="match status" value="1"/>
</dbReference>
<dbReference type="CDD" id="cd05301">
    <property type="entry name" value="GDH"/>
    <property type="match status" value="1"/>
</dbReference>
<accession>A0A238L930</accession>
<dbReference type="InterPro" id="IPR036291">
    <property type="entry name" value="NAD(P)-bd_dom_sf"/>
</dbReference>
<reference evidence="7 8" key="1">
    <citation type="submission" date="2017-05" db="EMBL/GenBank/DDBJ databases">
        <authorList>
            <person name="Song R."/>
            <person name="Chenine A.L."/>
            <person name="Ruprecht R.M."/>
        </authorList>
    </citation>
    <scope>NUCLEOTIDE SEQUENCE [LARGE SCALE GENOMIC DNA]</scope>
    <source>
        <strain evidence="7 8">CECT 8899</strain>
    </source>
</reference>
<proteinExistence type="inferred from homology"/>
<dbReference type="GO" id="GO:0030267">
    <property type="term" value="F:glyoxylate reductase (NADPH) activity"/>
    <property type="evidence" value="ECO:0007669"/>
    <property type="project" value="TreeGrafter"/>
</dbReference>
<dbReference type="GO" id="GO:0005829">
    <property type="term" value="C:cytosol"/>
    <property type="evidence" value="ECO:0007669"/>
    <property type="project" value="TreeGrafter"/>
</dbReference>
<gene>
    <name evidence="7" type="ORF">LOM8899_00035</name>
</gene>
<evidence type="ECO:0000256" key="4">
    <source>
        <dbReference type="RuleBase" id="RU003719"/>
    </source>
</evidence>
<evidence type="ECO:0000256" key="3">
    <source>
        <dbReference type="ARBA" id="ARBA00023027"/>
    </source>
</evidence>
<dbReference type="OrthoDB" id="9793626at2"/>
<evidence type="ECO:0000256" key="1">
    <source>
        <dbReference type="ARBA" id="ARBA00005854"/>
    </source>
</evidence>
<dbReference type="SUPFAM" id="SSF51735">
    <property type="entry name" value="NAD(P)-binding Rossmann-fold domains"/>
    <property type="match status" value="1"/>
</dbReference>
<dbReference type="InterPro" id="IPR029752">
    <property type="entry name" value="D-isomer_DH_CS1"/>
</dbReference>
<dbReference type="PROSITE" id="PS00065">
    <property type="entry name" value="D_2_HYDROXYACID_DH_1"/>
    <property type="match status" value="1"/>
</dbReference>
<dbReference type="EMBL" id="FXZK01000001">
    <property type="protein sequence ID" value="SMY05914.1"/>
    <property type="molecule type" value="Genomic_DNA"/>
</dbReference>
<dbReference type="InterPro" id="IPR029753">
    <property type="entry name" value="D-isomer_DH_CS"/>
</dbReference>
<dbReference type="EC" id="1.1.1.29" evidence="7"/>
<dbReference type="InterPro" id="IPR006139">
    <property type="entry name" value="D-isomer_2_OHA_DH_cat_dom"/>
</dbReference>
<dbReference type="InterPro" id="IPR006140">
    <property type="entry name" value="D-isomer_DH_NAD-bd"/>
</dbReference>
<evidence type="ECO:0000259" key="6">
    <source>
        <dbReference type="Pfam" id="PF02826"/>
    </source>
</evidence>
<feature type="domain" description="D-isomer specific 2-hydroxyacid dehydrogenase NAD-binding" evidence="6">
    <location>
        <begin position="111"/>
        <end position="287"/>
    </location>
</feature>
<dbReference type="Gene3D" id="3.40.50.720">
    <property type="entry name" value="NAD(P)-binding Rossmann-like Domain"/>
    <property type="match status" value="2"/>
</dbReference>
<dbReference type="FunFam" id="3.40.50.720:FF:000203">
    <property type="entry name" value="D-3-phosphoglycerate dehydrogenase (SerA)"/>
    <property type="match status" value="1"/>
</dbReference>
<sequence length="318" mass="33996">MKRLLITRTLPDANHAFAQSHFDTTLRSDVAGLTETEAAEALCNYDAILPTLGDAFTAKAFEMAGENLRCGVIANFGVGYNHINVDAAKAAGVKVSNTPDTVTDATADIGMTLILSACRRAGEGERIVRAGEWIGWGPTQMLGTHVTGKTVGIVGMGRIGQAVAHRCHYGFGMPVLYFNRSTKSVEMPARQVESLHDLMAQSDIVVVTVPASAETQKMIDAAALAAMKPTGIFVNIARGDVVDEEALIETLQERRIAGAGLDVYVKEPYVPEELRALENVVLLPHLGTAALEVREAMGQMALDNIMAWQAGKPLPQAV</sequence>
<dbReference type="GO" id="GO:0008465">
    <property type="term" value="F:hydroxypyruvate reductase (NADH) activity"/>
    <property type="evidence" value="ECO:0007669"/>
    <property type="project" value="UniProtKB-EC"/>
</dbReference>
<evidence type="ECO:0000256" key="2">
    <source>
        <dbReference type="ARBA" id="ARBA00023002"/>
    </source>
</evidence>
<dbReference type="Pfam" id="PF00389">
    <property type="entry name" value="2-Hacid_dh"/>
    <property type="match status" value="1"/>
</dbReference>
<dbReference type="RefSeq" id="WP_093990153.1">
    <property type="nucleotide sequence ID" value="NZ_FXZK01000001.1"/>
</dbReference>
<evidence type="ECO:0000313" key="8">
    <source>
        <dbReference type="Proteomes" id="UP000201613"/>
    </source>
</evidence>
<dbReference type="Proteomes" id="UP000201613">
    <property type="component" value="Unassembled WGS sequence"/>
</dbReference>
<feature type="domain" description="D-isomer specific 2-hydroxyacid dehydrogenase catalytic" evidence="5">
    <location>
        <begin position="5"/>
        <end position="318"/>
    </location>
</feature>
<dbReference type="AlphaFoldDB" id="A0A238L930"/>
<dbReference type="GO" id="GO:0051287">
    <property type="term" value="F:NAD binding"/>
    <property type="evidence" value="ECO:0007669"/>
    <property type="project" value="InterPro"/>
</dbReference>
<dbReference type="PANTHER" id="PTHR10996:SF283">
    <property type="entry name" value="GLYOXYLATE_HYDROXYPYRUVATE REDUCTASE B"/>
    <property type="match status" value="1"/>
</dbReference>
<protein>
    <submittedName>
        <fullName evidence="7">Glycerate dehydrogenase</fullName>
        <ecNumber evidence="7">1.1.1.29</ecNumber>
    </submittedName>
</protein>
<dbReference type="PANTHER" id="PTHR10996">
    <property type="entry name" value="2-HYDROXYACID DEHYDROGENASE-RELATED"/>
    <property type="match status" value="1"/>
</dbReference>
<dbReference type="InterPro" id="IPR050223">
    <property type="entry name" value="D-isomer_2-hydroxyacid_DH"/>
</dbReference>
<keyword evidence="2 4" id="KW-0560">Oxidoreductase</keyword>
<keyword evidence="8" id="KW-1185">Reference proteome</keyword>